<evidence type="ECO:0000256" key="2">
    <source>
        <dbReference type="ARBA" id="ARBA00022729"/>
    </source>
</evidence>
<dbReference type="RefSeq" id="WP_187541888.1">
    <property type="nucleotide sequence ID" value="NZ_CP060717.1"/>
</dbReference>
<sequence>MSFSPFVRALALGAVTIATATSQPARAGVGDLLVAPTRIILNGGRGTEIILKNIGDATATYRVSAELRRMTPEGVLVEVTNPSADEKAAQDMVVFAPRKVTLPPNSPQAVRVSARAPQGLPDGEYRIHLLFRAIPDPTPVTAPTQASGLAFKLIPVYGVTIPVIVRLGSLEAKAGIADVQFEQDKGRKLVTLQLTRNGTRSTYGEVRVIKPGVKDPVAVLKGVAVYKELSTRKVSVPVSADYKGPIAGPVTVQYYEVTDNGATLAAETSATLR</sequence>
<gene>
    <name evidence="5" type="ORF">H9L12_11765</name>
</gene>
<comment type="similarity">
    <text evidence="1">Belongs to the peptidase S8 family.</text>
</comment>
<protein>
    <submittedName>
        <fullName evidence="5">Molecular chaperone</fullName>
    </submittedName>
</protein>
<dbReference type="AlphaFoldDB" id="A0A7G9SAL4"/>
<dbReference type="Proteomes" id="UP000515955">
    <property type="component" value="Chromosome"/>
</dbReference>
<evidence type="ECO:0000313" key="6">
    <source>
        <dbReference type="Proteomes" id="UP000515955"/>
    </source>
</evidence>
<name>A0A7G9SAL4_9SPHN</name>
<feature type="chain" id="PRO_5028814154" evidence="3">
    <location>
        <begin position="28"/>
        <end position="273"/>
    </location>
</feature>
<dbReference type="GO" id="GO:0016020">
    <property type="term" value="C:membrane"/>
    <property type="evidence" value="ECO:0007669"/>
    <property type="project" value="InterPro"/>
</dbReference>
<dbReference type="InterPro" id="IPR010435">
    <property type="entry name" value="C5a/SBT2-like_Fn3"/>
</dbReference>
<evidence type="ECO:0000256" key="1">
    <source>
        <dbReference type="ARBA" id="ARBA00011073"/>
    </source>
</evidence>
<dbReference type="InterPro" id="IPR013783">
    <property type="entry name" value="Ig-like_fold"/>
</dbReference>
<feature type="domain" description="C5a peptidase/Subtilisin-like protease SBT2-like Fn3-like" evidence="4">
    <location>
        <begin position="48"/>
        <end position="122"/>
    </location>
</feature>
<keyword evidence="2 3" id="KW-0732">Signal</keyword>
<accession>A0A7G9SAL4</accession>
<evidence type="ECO:0000313" key="5">
    <source>
        <dbReference type="EMBL" id="QNN64889.1"/>
    </source>
</evidence>
<dbReference type="KEGG" id="srhi:H9L12_11765"/>
<dbReference type="InterPro" id="IPR008962">
    <property type="entry name" value="PapD-like_sf"/>
</dbReference>
<dbReference type="EMBL" id="CP060717">
    <property type="protein sequence ID" value="QNN64889.1"/>
    <property type="molecule type" value="Genomic_DNA"/>
</dbReference>
<evidence type="ECO:0000256" key="3">
    <source>
        <dbReference type="SAM" id="SignalP"/>
    </source>
</evidence>
<dbReference type="Gene3D" id="2.60.40.10">
    <property type="entry name" value="Immunoglobulins"/>
    <property type="match status" value="1"/>
</dbReference>
<keyword evidence="6" id="KW-1185">Reference proteome</keyword>
<dbReference type="Pfam" id="PF06280">
    <property type="entry name" value="fn3_5"/>
    <property type="match status" value="1"/>
</dbReference>
<organism evidence="5 6">
    <name type="scientific">Sphingomonas rhizophila</name>
    <dbReference type="NCBI Taxonomy" id="2071607"/>
    <lineage>
        <taxon>Bacteria</taxon>
        <taxon>Pseudomonadati</taxon>
        <taxon>Pseudomonadota</taxon>
        <taxon>Alphaproteobacteria</taxon>
        <taxon>Sphingomonadales</taxon>
        <taxon>Sphingomonadaceae</taxon>
        <taxon>Sphingomonas</taxon>
    </lineage>
</organism>
<reference evidence="5 6" key="1">
    <citation type="submission" date="2020-08" db="EMBL/GenBank/DDBJ databases">
        <title>Genome sequence of Sphingomonas rhizophila KACC 19189T.</title>
        <authorList>
            <person name="Hyun D.-W."/>
            <person name="Bae J.-W."/>
        </authorList>
    </citation>
    <scope>NUCLEOTIDE SEQUENCE [LARGE SCALE GENOMIC DNA]</scope>
    <source>
        <strain evidence="5 6">KACC 19189</strain>
    </source>
</reference>
<evidence type="ECO:0000259" key="4">
    <source>
        <dbReference type="Pfam" id="PF06280"/>
    </source>
</evidence>
<proteinExistence type="inferred from homology"/>
<dbReference type="SUPFAM" id="SSF49354">
    <property type="entry name" value="PapD-like"/>
    <property type="match status" value="1"/>
</dbReference>
<dbReference type="GO" id="GO:0004252">
    <property type="term" value="F:serine-type endopeptidase activity"/>
    <property type="evidence" value="ECO:0007669"/>
    <property type="project" value="InterPro"/>
</dbReference>
<feature type="signal peptide" evidence="3">
    <location>
        <begin position="1"/>
        <end position="27"/>
    </location>
</feature>